<accession>A0A8J8T6W5</accession>
<dbReference type="EMBL" id="RRYP01002636">
    <property type="protein sequence ID" value="TNV84559.1"/>
    <property type="molecule type" value="Genomic_DNA"/>
</dbReference>
<proteinExistence type="predicted"/>
<protein>
    <submittedName>
        <fullName evidence="1">Uncharacterized protein</fullName>
    </submittedName>
</protein>
<evidence type="ECO:0000313" key="2">
    <source>
        <dbReference type="Proteomes" id="UP000785679"/>
    </source>
</evidence>
<reference evidence="1" key="1">
    <citation type="submission" date="2019-06" db="EMBL/GenBank/DDBJ databases">
        <authorList>
            <person name="Zheng W."/>
        </authorList>
    </citation>
    <scope>NUCLEOTIDE SEQUENCE</scope>
    <source>
        <strain evidence="1">QDHG01</strain>
    </source>
</reference>
<dbReference type="Proteomes" id="UP000785679">
    <property type="component" value="Unassembled WGS sequence"/>
</dbReference>
<gene>
    <name evidence="1" type="ORF">FGO68_gene14147</name>
</gene>
<dbReference type="AlphaFoldDB" id="A0A8J8T6W5"/>
<organism evidence="1 2">
    <name type="scientific">Halteria grandinella</name>
    <dbReference type="NCBI Taxonomy" id="5974"/>
    <lineage>
        <taxon>Eukaryota</taxon>
        <taxon>Sar</taxon>
        <taxon>Alveolata</taxon>
        <taxon>Ciliophora</taxon>
        <taxon>Intramacronucleata</taxon>
        <taxon>Spirotrichea</taxon>
        <taxon>Stichotrichia</taxon>
        <taxon>Sporadotrichida</taxon>
        <taxon>Halteriidae</taxon>
        <taxon>Halteria</taxon>
    </lineage>
</organism>
<keyword evidence="2" id="KW-1185">Reference proteome</keyword>
<evidence type="ECO:0000313" key="1">
    <source>
        <dbReference type="EMBL" id="TNV84559.1"/>
    </source>
</evidence>
<comment type="caution">
    <text evidence="1">The sequence shown here is derived from an EMBL/GenBank/DDBJ whole genome shotgun (WGS) entry which is preliminary data.</text>
</comment>
<sequence length="105" mass="12743">MKGQNLMTFNSKHNQKQSVQGWKTMLQGYIYQIHSLIRRNQRLNQDLSRVKTIDWPHLIMSQPLNFILNSMTRQAILRIVFDLCLLKRRQKFREQGWNLKIKQFN</sequence>
<name>A0A8J8T6W5_HALGN</name>